<evidence type="ECO:0000259" key="9">
    <source>
        <dbReference type="PROSITE" id="PS51468"/>
    </source>
</evidence>
<keyword evidence="11" id="KW-1185">Reference proteome</keyword>
<evidence type="ECO:0000313" key="11">
    <source>
        <dbReference type="Proteomes" id="UP000694393"/>
    </source>
</evidence>
<dbReference type="Gene3D" id="3.40.50.410">
    <property type="entry name" value="von Willebrand factor, type A domain"/>
    <property type="match status" value="1"/>
</dbReference>
<evidence type="ECO:0000256" key="3">
    <source>
        <dbReference type="ARBA" id="ARBA00022525"/>
    </source>
</evidence>
<dbReference type="GO" id="GO:0030212">
    <property type="term" value="P:hyaluronan metabolic process"/>
    <property type="evidence" value="ECO:0007669"/>
    <property type="project" value="InterPro"/>
</dbReference>
<dbReference type="InterPro" id="IPR013694">
    <property type="entry name" value="VIT"/>
</dbReference>
<dbReference type="Ensembl" id="ENSPCET00000026103.1">
    <property type="protein sequence ID" value="ENSPCEP00000025254.1"/>
    <property type="gene ID" value="ENSPCEG00000018957.1"/>
</dbReference>
<dbReference type="PANTHER" id="PTHR10338:SF155">
    <property type="entry name" value="INTER-ALPHA-TRYPSIN INHIBITOR HEAVY CHAIN H6"/>
    <property type="match status" value="1"/>
</dbReference>
<evidence type="ECO:0000256" key="5">
    <source>
        <dbReference type="ARBA" id="ARBA00022729"/>
    </source>
</evidence>
<comment type="similarity">
    <text evidence="2">Belongs to the ITIH family.</text>
</comment>
<organism evidence="10 11">
    <name type="scientific">Pelusios castaneus</name>
    <name type="common">West African mud turtle</name>
    <dbReference type="NCBI Taxonomy" id="367368"/>
    <lineage>
        <taxon>Eukaryota</taxon>
        <taxon>Metazoa</taxon>
        <taxon>Chordata</taxon>
        <taxon>Craniata</taxon>
        <taxon>Vertebrata</taxon>
        <taxon>Euteleostomi</taxon>
        <taxon>Archelosauria</taxon>
        <taxon>Testudinata</taxon>
        <taxon>Testudines</taxon>
        <taxon>Pleurodira</taxon>
        <taxon>Pelomedusidae</taxon>
        <taxon>Pelusios</taxon>
    </lineage>
</organism>
<evidence type="ECO:0000256" key="1">
    <source>
        <dbReference type="ARBA" id="ARBA00004613"/>
    </source>
</evidence>
<dbReference type="Pfam" id="PF08487">
    <property type="entry name" value="VIT"/>
    <property type="match status" value="1"/>
</dbReference>
<dbReference type="InterPro" id="IPR002035">
    <property type="entry name" value="VWF_A"/>
</dbReference>
<sequence length="882" mass="96127">MDLWPIGISWESGPTLQPIDPSWGLIYLLAEGEDFWALSPALEEVLQAHALPAMAGENSCRTRLPGDLTMTSFSIRSTIISRYASTHVQTVLRNTHPEAKEAIFDLDLPASAFISNFTITINNKFYVAEVKEKHQAKKMYDEARRQGKTAAHVGTRDRETEKFRVSASVSAGNQVSFELSYEELLHRHLGKYQHAVSVRPRQVVGNLTVEVSISERTGIDYVHVLPLRDADVPPSTRVEKGSHCAWIVFTPTPQEQAAFSSAGIMGDFVVQYDVALPDVAGDVQIYNGYFVHYFAPRGLLPVQKNVVFVIDVSGSMYGTKMKQARGLWGLGARIPGFSPRLWEGRGVQWKTVNQILLPFLPSGTDINKALLEAASVLTQSPLEPSPQRIPLLIFLTDGEATAGVTSGTRILVNARQALRGIISLFGLAFGDDADYGLLRRLALENRGVARRIYEDSDAALQLTGFYDEIASPLLYDVALSYRDGIDLTRTLFPNYFHGSELVVAGRVAPGATEFHIQTVSHGHNGQLSLENDISANATEAATFGCSLDLGQIGRFVQRLWAYFTIQDLLQARFRSNDTTARRLLIEKATNLSLKYNFVTPVTSLVVVKLEEEENATAQAIGTPGTPLATMAAPRATKIWWVPDSSLFPLQVRQPRLSGEGQGQQLGFPLPFLHPLLSFAVDGDPHFVVQLSGSLETLCFTLDGHPGDVLQLVTDPAKDGIVVLVGPPRLRYAITVTLQGVALKGEGALDLPFGHPAWVSHPGLGIRVGLGANVTLQLGTGLEFVVQRHQYGHPSYLQRDHLGFYVVDGSGLSAQAHGLLGKGGLWDSASFPFPHGIGLGGWRGLLKDSPLPAHQAPCWLVKGNDVTDLLGGAYSTFVIPPST</sequence>
<dbReference type="Pfam" id="PF00092">
    <property type="entry name" value="VWA"/>
    <property type="match status" value="1"/>
</dbReference>
<dbReference type="SMART" id="SM00609">
    <property type="entry name" value="VIT"/>
    <property type="match status" value="1"/>
</dbReference>
<evidence type="ECO:0000256" key="4">
    <source>
        <dbReference type="ARBA" id="ARBA00022690"/>
    </source>
</evidence>
<dbReference type="PROSITE" id="PS50234">
    <property type="entry name" value="VWFA"/>
    <property type="match status" value="1"/>
</dbReference>
<dbReference type="InterPro" id="IPR050934">
    <property type="entry name" value="ITIH"/>
</dbReference>
<dbReference type="PANTHER" id="PTHR10338">
    <property type="entry name" value="INTER-ALPHA-TRYPSIN INHIBITOR HEAVY CHAIN FAMILY MEMBER"/>
    <property type="match status" value="1"/>
</dbReference>
<dbReference type="GO" id="GO:0004867">
    <property type="term" value="F:serine-type endopeptidase inhibitor activity"/>
    <property type="evidence" value="ECO:0007669"/>
    <property type="project" value="UniProtKB-KW"/>
</dbReference>
<accession>A0A8C8ST78</accession>
<dbReference type="SUPFAM" id="SSF53300">
    <property type="entry name" value="vWA-like"/>
    <property type="match status" value="1"/>
</dbReference>
<evidence type="ECO:0000313" key="10">
    <source>
        <dbReference type="Ensembl" id="ENSPCEP00000025254.1"/>
    </source>
</evidence>
<dbReference type="SMART" id="SM00327">
    <property type="entry name" value="VWA"/>
    <property type="match status" value="1"/>
</dbReference>
<dbReference type="Proteomes" id="UP000694393">
    <property type="component" value="Unplaced"/>
</dbReference>
<dbReference type="Pfam" id="PF06668">
    <property type="entry name" value="ITI_HC_C"/>
    <property type="match status" value="1"/>
</dbReference>
<dbReference type="GO" id="GO:0005576">
    <property type="term" value="C:extracellular region"/>
    <property type="evidence" value="ECO:0007669"/>
    <property type="project" value="UniProtKB-SubCell"/>
</dbReference>
<feature type="domain" description="VIT" evidence="9">
    <location>
        <begin position="54"/>
        <end position="183"/>
    </location>
</feature>
<evidence type="ECO:0000256" key="7">
    <source>
        <dbReference type="ARBA" id="ARBA00023180"/>
    </source>
</evidence>
<name>A0A8C8ST78_9SAUR</name>
<keyword evidence="3" id="KW-0964">Secreted</keyword>
<dbReference type="PROSITE" id="PS51468">
    <property type="entry name" value="VIT"/>
    <property type="match status" value="1"/>
</dbReference>
<protein>
    <submittedName>
        <fullName evidence="10">Inter-alpha-trypsin inhibitor heavy chain family member 6</fullName>
    </submittedName>
</protein>
<keyword evidence="7" id="KW-0325">Glycoprotein</keyword>
<evidence type="ECO:0000256" key="6">
    <source>
        <dbReference type="ARBA" id="ARBA00022900"/>
    </source>
</evidence>
<evidence type="ECO:0000259" key="8">
    <source>
        <dbReference type="PROSITE" id="PS50234"/>
    </source>
</evidence>
<dbReference type="InterPro" id="IPR036465">
    <property type="entry name" value="vWFA_dom_sf"/>
</dbReference>
<reference evidence="10" key="2">
    <citation type="submission" date="2025-09" db="UniProtKB">
        <authorList>
            <consortium name="Ensembl"/>
        </authorList>
    </citation>
    <scope>IDENTIFICATION</scope>
</reference>
<dbReference type="AlphaFoldDB" id="A0A8C8ST78"/>
<dbReference type="InterPro" id="IPR010600">
    <property type="entry name" value="ITI_HC_C"/>
</dbReference>
<proteinExistence type="inferred from homology"/>
<feature type="domain" description="VWFA" evidence="8">
    <location>
        <begin position="350"/>
        <end position="469"/>
    </location>
</feature>
<evidence type="ECO:0000256" key="2">
    <source>
        <dbReference type="ARBA" id="ARBA00010158"/>
    </source>
</evidence>
<keyword evidence="6" id="KW-0722">Serine protease inhibitor</keyword>
<keyword evidence="4" id="KW-0646">Protease inhibitor</keyword>
<reference evidence="10" key="1">
    <citation type="submission" date="2025-08" db="UniProtKB">
        <authorList>
            <consortium name="Ensembl"/>
        </authorList>
    </citation>
    <scope>IDENTIFICATION</scope>
</reference>
<keyword evidence="5" id="KW-0732">Signal</keyword>
<comment type="subcellular location">
    <subcellularLocation>
        <location evidence="1">Secreted</location>
    </subcellularLocation>
</comment>